<dbReference type="EMBL" id="CAJVCH010008300">
    <property type="protein sequence ID" value="CAG7663053.1"/>
    <property type="molecule type" value="Genomic_DNA"/>
</dbReference>
<dbReference type="Proteomes" id="UP000708208">
    <property type="component" value="Unassembled WGS sequence"/>
</dbReference>
<proteinExistence type="predicted"/>
<keyword evidence="3" id="KW-1185">Reference proteome</keyword>
<dbReference type="OrthoDB" id="5962705at2759"/>
<protein>
    <submittedName>
        <fullName evidence="2">Uncharacterized protein</fullName>
    </submittedName>
</protein>
<comment type="caution">
    <text evidence="2">The sequence shown here is derived from an EMBL/GenBank/DDBJ whole genome shotgun (WGS) entry which is preliminary data.</text>
</comment>
<evidence type="ECO:0000256" key="1">
    <source>
        <dbReference type="SAM" id="Phobius"/>
    </source>
</evidence>
<accession>A0A8J2J257</accession>
<dbReference type="AlphaFoldDB" id="A0A8J2J257"/>
<evidence type="ECO:0000313" key="3">
    <source>
        <dbReference type="Proteomes" id="UP000708208"/>
    </source>
</evidence>
<keyword evidence="1" id="KW-0812">Transmembrane</keyword>
<name>A0A8J2J257_9HEXA</name>
<keyword evidence="1" id="KW-0472">Membrane</keyword>
<organism evidence="2 3">
    <name type="scientific">Allacma fusca</name>
    <dbReference type="NCBI Taxonomy" id="39272"/>
    <lineage>
        <taxon>Eukaryota</taxon>
        <taxon>Metazoa</taxon>
        <taxon>Ecdysozoa</taxon>
        <taxon>Arthropoda</taxon>
        <taxon>Hexapoda</taxon>
        <taxon>Collembola</taxon>
        <taxon>Symphypleona</taxon>
        <taxon>Sminthuridae</taxon>
        <taxon>Allacma</taxon>
    </lineage>
</organism>
<sequence>MDPLVRTLPPPHYLRFLNFVMRKQRVNLKACRFKCTVRIRYGGDRTHTRSMVNYVKDPQNRTIEESAWCGVPFDMPDLSCQLLMLLSTGIFFVAPMTLILILYVRIALVLHRSSRNGSLRRCCATQHQPNYNNGMLNGSAAGAASTANNPYLTNNSGKRCQTEKTHIQSRRAVIRMLGVSSLRIFTPSPTTHFLYGIREYGKLCSILNAKKMILINSNRSGSTVRPL</sequence>
<feature type="transmembrane region" description="Helical" evidence="1">
    <location>
        <begin position="82"/>
        <end position="110"/>
    </location>
</feature>
<reference evidence="2" key="1">
    <citation type="submission" date="2021-06" db="EMBL/GenBank/DDBJ databases">
        <authorList>
            <person name="Hodson N. C."/>
            <person name="Mongue J. A."/>
            <person name="Jaron S. K."/>
        </authorList>
    </citation>
    <scope>NUCLEOTIDE SEQUENCE</scope>
</reference>
<gene>
    <name evidence="2" type="ORF">AFUS01_LOCUS1484</name>
</gene>
<dbReference type="SUPFAM" id="SSF81321">
    <property type="entry name" value="Family A G protein-coupled receptor-like"/>
    <property type="match status" value="1"/>
</dbReference>
<evidence type="ECO:0000313" key="2">
    <source>
        <dbReference type="EMBL" id="CAG7663053.1"/>
    </source>
</evidence>
<keyword evidence="1" id="KW-1133">Transmembrane helix</keyword>